<evidence type="ECO:0000313" key="2">
    <source>
        <dbReference type="EMBL" id="EME30333.1"/>
    </source>
</evidence>
<keyword evidence="1" id="KW-0812">Transmembrane</keyword>
<dbReference type="Gramene" id="EME30333">
    <property type="protein sequence ID" value="EME30333"/>
    <property type="gene ID" value="Gasu_22420"/>
</dbReference>
<proteinExistence type="predicted"/>
<evidence type="ECO:0000313" key="3">
    <source>
        <dbReference type="Proteomes" id="UP000030680"/>
    </source>
</evidence>
<accession>M2Y324</accession>
<dbReference type="RefSeq" id="XP_005706853.1">
    <property type="nucleotide sequence ID" value="XM_005706796.1"/>
</dbReference>
<reference evidence="3" key="1">
    <citation type="journal article" date="2013" name="Science">
        <title>Gene transfer from bacteria and archaea facilitated evolution of an extremophilic eukaryote.</title>
        <authorList>
            <person name="Schonknecht G."/>
            <person name="Chen W.H."/>
            <person name="Ternes C.M."/>
            <person name="Barbier G.G."/>
            <person name="Shrestha R.P."/>
            <person name="Stanke M."/>
            <person name="Brautigam A."/>
            <person name="Baker B.J."/>
            <person name="Banfield J.F."/>
            <person name="Garavito R.M."/>
            <person name="Carr K."/>
            <person name="Wilkerson C."/>
            <person name="Rensing S.A."/>
            <person name="Gagneul D."/>
            <person name="Dickenson N.E."/>
            <person name="Oesterhelt C."/>
            <person name="Lercher M.J."/>
            <person name="Weber A.P."/>
        </authorList>
    </citation>
    <scope>NUCLEOTIDE SEQUENCE [LARGE SCALE GENOMIC DNA]</scope>
    <source>
        <strain evidence="3">074W</strain>
    </source>
</reference>
<feature type="transmembrane region" description="Helical" evidence="1">
    <location>
        <begin position="143"/>
        <end position="161"/>
    </location>
</feature>
<keyword evidence="1" id="KW-1133">Transmembrane helix</keyword>
<keyword evidence="1" id="KW-0472">Membrane</keyword>
<dbReference type="KEGG" id="gsl:Gasu_22420"/>
<dbReference type="AlphaFoldDB" id="M2Y324"/>
<feature type="transmembrane region" description="Helical" evidence="1">
    <location>
        <begin position="12"/>
        <end position="36"/>
    </location>
</feature>
<organism evidence="2 3">
    <name type="scientific">Galdieria sulphuraria</name>
    <name type="common">Red alga</name>
    <dbReference type="NCBI Taxonomy" id="130081"/>
    <lineage>
        <taxon>Eukaryota</taxon>
        <taxon>Rhodophyta</taxon>
        <taxon>Bangiophyceae</taxon>
        <taxon>Galdieriales</taxon>
        <taxon>Galdieriaceae</taxon>
        <taxon>Galdieria</taxon>
    </lineage>
</organism>
<dbReference type="OrthoDB" id="10304987at2759"/>
<keyword evidence="3" id="KW-1185">Reference proteome</keyword>
<dbReference type="GeneID" id="17089067"/>
<name>M2Y324_GALSU</name>
<dbReference type="Proteomes" id="UP000030680">
    <property type="component" value="Unassembled WGS sequence"/>
</dbReference>
<sequence length="175" mass="20322">MNRSSQVVVVSGWAFAVLLFGCIAELAFVFLCLSYVPPSTIRAKGFLERLQLQTQFVVNSLQKRDALKALKLTILSKDFWFPFFFYFVSFFLFPFIVASTIELSTPPHTYFLLTFTLWRAGLLFLFRGFDHIVALEKQFDCRFVYFSSVGFFVLFVIECYMKNLCAADNRKLKSQ</sequence>
<evidence type="ECO:0000256" key="1">
    <source>
        <dbReference type="SAM" id="Phobius"/>
    </source>
</evidence>
<dbReference type="EMBL" id="KB454500">
    <property type="protein sequence ID" value="EME30333.1"/>
    <property type="molecule type" value="Genomic_DNA"/>
</dbReference>
<protein>
    <submittedName>
        <fullName evidence="2">Uncharacterized protein</fullName>
    </submittedName>
</protein>
<feature type="transmembrane region" description="Helical" evidence="1">
    <location>
        <begin position="110"/>
        <end position="128"/>
    </location>
</feature>
<dbReference type="PROSITE" id="PS51257">
    <property type="entry name" value="PROKAR_LIPOPROTEIN"/>
    <property type="match status" value="1"/>
</dbReference>
<gene>
    <name evidence="2" type="ORF">Gasu_22420</name>
</gene>
<feature type="transmembrane region" description="Helical" evidence="1">
    <location>
        <begin position="79"/>
        <end position="98"/>
    </location>
</feature>